<dbReference type="InterPro" id="IPR036770">
    <property type="entry name" value="Ankyrin_rpt-contain_sf"/>
</dbReference>
<feature type="compositionally biased region" description="Low complexity" evidence="9">
    <location>
        <begin position="103"/>
        <end position="114"/>
    </location>
</feature>
<dbReference type="RefSeq" id="XP_028967753.1">
    <property type="nucleotide sequence ID" value="XM_029111920.1"/>
</dbReference>
<keyword evidence="2" id="KW-0268">Exocytosis</keyword>
<dbReference type="GO" id="GO:0044231">
    <property type="term" value="C:host cell presynaptic membrane"/>
    <property type="evidence" value="ECO:0007669"/>
    <property type="project" value="UniProtKB-KW"/>
</dbReference>
<dbReference type="InterPro" id="IPR002110">
    <property type="entry name" value="Ankyrin_rpt"/>
</dbReference>
<reference evidence="11" key="1">
    <citation type="submission" date="2025-08" db="UniProtKB">
        <authorList>
            <consortium name="RefSeq"/>
        </authorList>
    </citation>
    <scope>IDENTIFICATION</scope>
</reference>
<dbReference type="Proteomes" id="UP000694867">
    <property type="component" value="Unplaced"/>
</dbReference>
<keyword evidence="5" id="KW-0800">Toxin</keyword>
<evidence type="ECO:0000256" key="5">
    <source>
        <dbReference type="ARBA" id="ARBA00023028"/>
    </source>
</evidence>
<dbReference type="GO" id="GO:0085020">
    <property type="term" value="P:protein K6-linked ubiquitination"/>
    <property type="evidence" value="ECO:0007669"/>
    <property type="project" value="TreeGrafter"/>
</dbReference>
<feature type="repeat" description="ANK" evidence="8">
    <location>
        <begin position="175"/>
        <end position="208"/>
    </location>
</feature>
<dbReference type="PANTHER" id="PTHR24171:SF8">
    <property type="entry name" value="BRCA1-ASSOCIATED RING DOMAIN PROTEIN 1"/>
    <property type="match status" value="1"/>
</dbReference>
<dbReference type="GO" id="GO:0031436">
    <property type="term" value="C:BRCA1-BARD1 complex"/>
    <property type="evidence" value="ECO:0007669"/>
    <property type="project" value="TreeGrafter"/>
</dbReference>
<dbReference type="GO" id="GO:0070531">
    <property type="term" value="C:BRCA1-A complex"/>
    <property type="evidence" value="ECO:0007669"/>
    <property type="project" value="TreeGrafter"/>
</dbReference>
<accession>A0AAJ7SH04</accession>
<keyword evidence="6 8" id="KW-0040">ANK repeat</keyword>
<feature type="repeat" description="ANK" evidence="8">
    <location>
        <begin position="209"/>
        <end position="241"/>
    </location>
</feature>
<evidence type="ECO:0000256" key="7">
    <source>
        <dbReference type="ARBA" id="ARBA00023298"/>
    </source>
</evidence>
<dbReference type="PROSITE" id="PS50297">
    <property type="entry name" value="ANK_REP_REGION"/>
    <property type="match status" value="2"/>
</dbReference>
<protein>
    <submittedName>
        <fullName evidence="11">Ankyrin repeat domain-containing protein 54</fullName>
    </submittedName>
</protein>
<evidence type="ECO:0000256" key="9">
    <source>
        <dbReference type="SAM" id="MobiDB-lite"/>
    </source>
</evidence>
<evidence type="ECO:0000313" key="11">
    <source>
        <dbReference type="RefSeq" id="XP_028967753.1"/>
    </source>
</evidence>
<evidence type="ECO:0000256" key="8">
    <source>
        <dbReference type="PROSITE-ProRule" id="PRU00023"/>
    </source>
</evidence>
<keyword evidence="4" id="KW-0677">Repeat</keyword>
<evidence type="ECO:0000256" key="2">
    <source>
        <dbReference type="ARBA" id="ARBA00022483"/>
    </source>
</evidence>
<dbReference type="SMART" id="SM00248">
    <property type="entry name" value="ANK"/>
    <property type="match status" value="3"/>
</dbReference>
<dbReference type="GeneID" id="100904141"/>
<dbReference type="PROSITE" id="PS50088">
    <property type="entry name" value="ANK_REPEAT"/>
    <property type="match status" value="2"/>
</dbReference>
<sequence length="328" mass="36042">MANRQRNDSGVETDSDGSATMSVESPRLHHPHQFNYSISEQLDEGITDAPAAVELPPQEVKAVEIPRLQQMDTEANEENRPSTSRAEAAAMPAAGRGKTIDHPPSGGPSTSAGGKMLTRHNRAKALRTQRIYDRRIVRRCGCDQGNLLEAAAANDVEKCKRLLDRGANIRMEDSRKRTALHFAATHRGNGDLVRLLLSRGADPNKQDMAGNTPLHLAICINNSPATLELLRHGSDVTALDRSGRNPVELAKSRMKIILEASRTSEVTNEVRQEMIRMLRCIHLHLKRRGDTSANILGSFQERISASTSSKQFSSDVSDVLASLQHLQL</sequence>
<dbReference type="GO" id="GO:0004842">
    <property type="term" value="F:ubiquitin-protein transferase activity"/>
    <property type="evidence" value="ECO:0007669"/>
    <property type="project" value="TreeGrafter"/>
</dbReference>
<evidence type="ECO:0000256" key="6">
    <source>
        <dbReference type="ARBA" id="ARBA00023043"/>
    </source>
</evidence>
<proteinExistence type="predicted"/>
<feature type="region of interest" description="Disordered" evidence="9">
    <location>
        <begin position="1"/>
        <end position="37"/>
    </location>
</feature>
<dbReference type="KEGG" id="goe:100904141"/>
<keyword evidence="7" id="KW-0472">Membrane</keyword>
<organism evidence="10 11">
    <name type="scientific">Galendromus occidentalis</name>
    <name type="common">western predatory mite</name>
    <dbReference type="NCBI Taxonomy" id="34638"/>
    <lineage>
        <taxon>Eukaryota</taxon>
        <taxon>Metazoa</taxon>
        <taxon>Ecdysozoa</taxon>
        <taxon>Arthropoda</taxon>
        <taxon>Chelicerata</taxon>
        <taxon>Arachnida</taxon>
        <taxon>Acari</taxon>
        <taxon>Parasitiformes</taxon>
        <taxon>Mesostigmata</taxon>
        <taxon>Gamasina</taxon>
        <taxon>Phytoseioidea</taxon>
        <taxon>Phytoseiidae</taxon>
        <taxon>Typhlodrominae</taxon>
        <taxon>Galendromus</taxon>
    </lineage>
</organism>
<dbReference type="AlphaFoldDB" id="A0AAJ7SH04"/>
<evidence type="ECO:0000256" key="3">
    <source>
        <dbReference type="ARBA" id="ARBA00022537"/>
    </source>
</evidence>
<evidence type="ECO:0000256" key="4">
    <source>
        <dbReference type="ARBA" id="ARBA00022737"/>
    </source>
</evidence>
<dbReference type="GO" id="GO:0044218">
    <property type="term" value="C:other organism cell membrane"/>
    <property type="evidence" value="ECO:0007669"/>
    <property type="project" value="UniProtKB-KW"/>
</dbReference>
<feature type="compositionally biased region" description="Polar residues" evidence="9">
    <location>
        <begin position="10"/>
        <end position="23"/>
    </location>
</feature>
<dbReference type="Pfam" id="PF12796">
    <property type="entry name" value="Ank_2"/>
    <property type="match status" value="1"/>
</dbReference>
<keyword evidence="5" id="KW-0528">Neurotoxin</keyword>
<name>A0AAJ7SH04_9ACAR</name>
<evidence type="ECO:0000256" key="1">
    <source>
        <dbReference type="ARBA" id="ARBA00004175"/>
    </source>
</evidence>
<keyword evidence="5" id="KW-0638">Presynaptic neurotoxin</keyword>
<evidence type="ECO:0000313" key="10">
    <source>
        <dbReference type="Proteomes" id="UP000694867"/>
    </source>
</evidence>
<dbReference type="GO" id="GO:0006887">
    <property type="term" value="P:exocytosis"/>
    <property type="evidence" value="ECO:0007669"/>
    <property type="project" value="UniProtKB-KW"/>
</dbReference>
<gene>
    <name evidence="11" type="primary">LOC100904141</name>
</gene>
<keyword evidence="10" id="KW-1185">Reference proteome</keyword>
<keyword evidence="7" id="KW-1053">Target membrane</keyword>
<dbReference type="SUPFAM" id="SSF48403">
    <property type="entry name" value="Ankyrin repeat"/>
    <property type="match status" value="1"/>
</dbReference>
<feature type="region of interest" description="Disordered" evidence="9">
    <location>
        <begin position="64"/>
        <end position="116"/>
    </location>
</feature>
<dbReference type="PANTHER" id="PTHR24171">
    <property type="entry name" value="ANKYRIN REPEAT DOMAIN-CONTAINING PROTEIN 39-RELATED"/>
    <property type="match status" value="1"/>
</dbReference>
<comment type="subcellular location">
    <subcellularLocation>
        <location evidence="1">Target cell membrane</location>
    </subcellularLocation>
</comment>
<keyword evidence="3" id="KW-1052">Target cell membrane</keyword>
<dbReference type="Gene3D" id="1.25.40.20">
    <property type="entry name" value="Ankyrin repeat-containing domain"/>
    <property type="match status" value="1"/>
</dbReference>